<evidence type="ECO:0000313" key="2">
    <source>
        <dbReference type="Proteomes" id="UP000790377"/>
    </source>
</evidence>
<protein>
    <submittedName>
        <fullName evidence="1">WD40-repeat-containing domain protein</fullName>
    </submittedName>
</protein>
<proteinExistence type="predicted"/>
<accession>A0ACB8A2E1</accession>
<dbReference type="EMBL" id="MU267974">
    <property type="protein sequence ID" value="KAH7906793.1"/>
    <property type="molecule type" value="Genomic_DNA"/>
</dbReference>
<evidence type="ECO:0000313" key="1">
    <source>
        <dbReference type="EMBL" id="KAH7906793.1"/>
    </source>
</evidence>
<name>A0ACB8A2E1_9AGAM</name>
<gene>
    <name evidence="1" type="ORF">BJ138DRAFT_1117252</name>
</gene>
<organism evidence="1 2">
    <name type="scientific">Hygrophoropsis aurantiaca</name>
    <dbReference type="NCBI Taxonomy" id="72124"/>
    <lineage>
        <taxon>Eukaryota</taxon>
        <taxon>Fungi</taxon>
        <taxon>Dikarya</taxon>
        <taxon>Basidiomycota</taxon>
        <taxon>Agaricomycotina</taxon>
        <taxon>Agaricomycetes</taxon>
        <taxon>Agaricomycetidae</taxon>
        <taxon>Boletales</taxon>
        <taxon>Coniophorineae</taxon>
        <taxon>Hygrophoropsidaceae</taxon>
        <taxon>Hygrophoropsis</taxon>
    </lineage>
</organism>
<reference evidence="1" key="1">
    <citation type="journal article" date="2021" name="New Phytol.">
        <title>Evolutionary innovations through gain and loss of genes in the ectomycorrhizal Boletales.</title>
        <authorList>
            <person name="Wu G."/>
            <person name="Miyauchi S."/>
            <person name="Morin E."/>
            <person name="Kuo A."/>
            <person name="Drula E."/>
            <person name="Varga T."/>
            <person name="Kohler A."/>
            <person name="Feng B."/>
            <person name="Cao Y."/>
            <person name="Lipzen A."/>
            <person name="Daum C."/>
            <person name="Hundley H."/>
            <person name="Pangilinan J."/>
            <person name="Johnson J."/>
            <person name="Barry K."/>
            <person name="LaButti K."/>
            <person name="Ng V."/>
            <person name="Ahrendt S."/>
            <person name="Min B."/>
            <person name="Choi I.G."/>
            <person name="Park H."/>
            <person name="Plett J.M."/>
            <person name="Magnuson J."/>
            <person name="Spatafora J.W."/>
            <person name="Nagy L.G."/>
            <person name="Henrissat B."/>
            <person name="Grigoriev I.V."/>
            <person name="Yang Z.L."/>
            <person name="Xu J."/>
            <person name="Martin F.M."/>
        </authorList>
    </citation>
    <scope>NUCLEOTIDE SEQUENCE</scope>
    <source>
        <strain evidence="1">ATCC 28755</strain>
    </source>
</reference>
<sequence>MATGKTIVGPVGAHTNKVPSVLFTSDGKQFITASLDKSIRVWDSTTGKEVGDPMLGHEEGIHQIALSHDGHRLASVDGVTVRVWDLTTRRQVGDRLQAPDEFSFYSIAWSLNGRSIVAGTREGEIDLWDVPSLEVEDSAMTPVVVAGHPPQPSSPRPRTDSLSPSILDLPAAGPSNQSKSSQPPRRDDFWDTSDIDLPARACPQISTISIAEAHTLETVYPEDLKS</sequence>
<keyword evidence="2" id="KW-1185">Reference proteome</keyword>
<dbReference type="Proteomes" id="UP000790377">
    <property type="component" value="Unassembled WGS sequence"/>
</dbReference>
<comment type="caution">
    <text evidence="1">The sequence shown here is derived from an EMBL/GenBank/DDBJ whole genome shotgun (WGS) entry which is preliminary data.</text>
</comment>